<feature type="transmembrane region" description="Helical" evidence="2">
    <location>
        <begin position="44"/>
        <end position="68"/>
    </location>
</feature>
<evidence type="ECO:0000313" key="4">
    <source>
        <dbReference type="Proteomes" id="UP000887226"/>
    </source>
</evidence>
<dbReference type="OrthoDB" id="3890746at2759"/>
<dbReference type="Proteomes" id="UP000887226">
    <property type="component" value="Unassembled WGS sequence"/>
</dbReference>
<feature type="transmembrane region" description="Helical" evidence="2">
    <location>
        <begin position="88"/>
        <end position="110"/>
    </location>
</feature>
<evidence type="ECO:0000313" key="3">
    <source>
        <dbReference type="EMBL" id="KAG9242348.1"/>
    </source>
</evidence>
<feature type="region of interest" description="Disordered" evidence="1">
    <location>
        <begin position="1"/>
        <end position="27"/>
    </location>
</feature>
<evidence type="ECO:0000256" key="2">
    <source>
        <dbReference type="SAM" id="Phobius"/>
    </source>
</evidence>
<reference evidence="3" key="1">
    <citation type="journal article" date="2021" name="IMA Fungus">
        <title>Genomic characterization of three marine fungi, including Emericellopsis atlantica sp. nov. with signatures of a generalist lifestyle and marine biomass degradation.</title>
        <authorList>
            <person name="Hagestad O.C."/>
            <person name="Hou L."/>
            <person name="Andersen J.H."/>
            <person name="Hansen E.H."/>
            <person name="Altermark B."/>
            <person name="Li C."/>
            <person name="Kuhnert E."/>
            <person name="Cox R.J."/>
            <person name="Crous P.W."/>
            <person name="Spatafora J.W."/>
            <person name="Lail K."/>
            <person name="Amirebrahimi M."/>
            <person name="Lipzen A."/>
            <person name="Pangilinan J."/>
            <person name="Andreopoulos W."/>
            <person name="Hayes R.D."/>
            <person name="Ng V."/>
            <person name="Grigoriev I.V."/>
            <person name="Jackson S.A."/>
            <person name="Sutton T.D.S."/>
            <person name="Dobson A.D.W."/>
            <person name="Rama T."/>
        </authorList>
    </citation>
    <scope>NUCLEOTIDE SEQUENCE</scope>
    <source>
        <strain evidence="3">TRa3180A</strain>
    </source>
</reference>
<sequence>MSEVKPQFTSDYQESHDQRSEFETRGGSNAKTSGIFRMAESARLGLTVLALLTGIAILGTASDTLQVYNTTSLTTDFELSLWPQEFDLRPTVALVVCGSVIFLTSTLSLVAGKVQPIRKNVIAHSFAAFVAPTISLIAGLVATSFYYGVNTSNTVYSLQAWTCQWTSVSMNVKPHWSTLCKESKTALYLSVMIIPLEVLILASAIGGACEEKKATNARERKGSPAMS</sequence>
<keyword evidence="4" id="KW-1185">Reference proteome</keyword>
<name>A0A9P7YYK4_9HELO</name>
<evidence type="ECO:0000256" key="1">
    <source>
        <dbReference type="SAM" id="MobiDB-lite"/>
    </source>
</evidence>
<feature type="transmembrane region" description="Helical" evidence="2">
    <location>
        <begin position="186"/>
        <end position="209"/>
    </location>
</feature>
<organism evidence="3 4">
    <name type="scientific">Calycina marina</name>
    <dbReference type="NCBI Taxonomy" id="1763456"/>
    <lineage>
        <taxon>Eukaryota</taxon>
        <taxon>Fungi</taxon>
        <taxon>Dikarya</taxon>
        <taxon>Ascomycota</taxon>
        <taxon>Pezizomycotina</taxon>
        <taxon>Leotiomycetes</taxon>
        <taxon>Helotiales</taxon>
        <taxon>Pezizellaceae</taxon>
        <taxon>Calycina</taxon>
    </lineage>
</organism>
<keyword evidence="2" id="KW-0812">Transmembrane</keyword>
<dbReference type="EMBL" id="MU254083">
    <property type="protein sequence ID" value="KAG9242348.1"/>
    <property type="molecule type" value="Genomic_DNA"/>
</dbReference>
<comment type="caution">
    <text evidence="3">The sequence shown here is derived from an EMBL/GenBank/DDBJ whole genome shotgun (WGS) entry which is preliminary data.</text>
</comment>
<feature type="transmembrane region" description="Helical" evidence="2">
    <location>
        <begin position="122"/>
        <end position="147"/>
    </location>
</feature>
<gene>
    <name evidence="3" type="ORF">BJ878DRAFT_583891</name>
</gene>
<dbReference type="PANTHER" id="PTHR42069">
    <property type="entry name" value="HYPHAL ANASTAMOSIS-8 PROTEIN"/>
    <property type="match status" value="1"/>
</dbReference>
<feature type="compositionally biased region" description="Basic and acidic residues" evidence="1">
    <location>
        <begin position="13"/>
        <end position="24"/>
    </location>
</feature>
<keyword evidence="2" id="KW-0472">Membrane</keyword>
<accession>A0A9P7YYK4</accession>
<dbReference type="AlphaFoldDB" id="A0A9P7YYK4"/>
<keyword evidence="2" id="KW-1133">Transmembrane helix</keyword>
<dbReference type="PANTHER" id="PTHR42069:SF1">
    <property type="entry name" value="MARVEL DOMAIN-CONTAINING PROTEIN"/>
    <property type="match status" value="1"/>
</dbReference>
<protein>
    <submittedName>
        <fullName evidence="3">Uncharacterized protein</fullName>
    </submittedName>
</protein>
<proteinExistence type="predicted"/>